<keyword evidence="1" id="KW-0175">Coiled coil</keyword>
<accession>A0A8D8X4S9</accession>
<protein>
    <submittedName>
        <fullName evidence="3">Uncharacterized protein</fullName>
    </submittedName>
</protein>
<proteinExistence type="predicted"/>
<dbReference type="EMBL" id="HBUF01259014">
    <property type="protein sequence ID" value="CAG6682383.1"/>
    <property type="molecule type" value="Transcribed_RNA"/>
</dbReference>
<dbReference type="AlphaFoldDB" id="A0A8D8X4S9"/>
<evidence type="ECO:0000256" key="2">
    <source>
        <dbReference type="SAM" id="MobiDB-lite"/>
    </source>
</evidence>
<organism evidence="3">
    <name type="scientific">Cacopsylla melanoneura</name>
    <dbReference type="NCBI Taxonomy" id="428564"/>
    <lineage>
        <taxon>Eukaryota</taxon>
        <taxon>Metazoa</taxon>
        <taxon>Ecdysozoa</taxon>
        <taxon>Arthropoda</taxon>
        <taxon>Hexapoda</taxon>
        <taxon>Insecta</taxon>
        <taxon>Pterygota</taxon>
        <taxon>Neoptera</taxon>
        <taxon>Paraneoptera</taxon>
        <taxon>Hemiptera</taxon>
        <taxon>Sternorrhyncha</taxon>
        <taxon>Psylloidea</taxon>
        <taxon>Psyllidae</taxon>
        <taxon>Psyllinae</taxon>
        <taxon>Cacopsylla</taxon>
    </lineage>
</organism>
<feature type="coiled-coil region" evidence="1">
    <location>
        <begin position="73"/>
        <end position="128"/>
    </location>
</feature>
<evidence type="ECO:0000313" key="3">
    <source>
        <dbReference type="EMBL" id="CAG6682383.1"/>
    </source>
</evidence>
<feature type="compositionally biased region" description="Low complexity" evidence="2">
    <location>
        <begin position="161"/>
        <end position="170"/>
    </location>
</feature>
<feature type="region of interest" description="Disordered" evidence="2">
    <location>
        <begin position="132"/>
        <end position="170"/>
    </location>
</feature>
<sequence>MTTRQALKNIKKDFANFDLSFIDFFDVTVQDVSIQLYTGIKEFVTSARTDLSSTLNETLEKVLKTHDECVILNQDYESKLNSEKARLEKATRENLCVQEELNSVRAKLQLASNEILSLKEVLKCEQEQFRASQNERQQESLAPCSSEPQQPETDVTPAPVQQQQQQQNDI</sequence>
<name>A0A8D8X4S9_9HEMI</name>
<reference evidence="3" key="1">
    <citation type="submission" date="2021-05" db="EMBL/GenBank/DDBJ databases">
        <authorList>
            <person name="Alioto T."/>
            <person name="Alioto T."/>
            <person name="Gomez Garrido J."/>
        </authorList>
    </citation>
    <scope>NUCLEOTIDE SEQUENCE</scope>
</reference>
<evidence type="ECO:0000256" key="1">
    <source>
        <dbReference type="SAM" id="Coils"/>
    </source>
</evidence>